<dbReference type="Gene3D" id="3.90.1170.10">
    <property type="entry name" value="Ribosomal protein L10e/L16"/>
    <property type="match status" value="1"/>
</dbReference>
<dbReference type="SUPFAM" id="SSF54686">
    <property type="entry name" value="Ribosomal protein L16p/L10e"/>
    <property type="match status" value="1"/>
</dbReference>
<reference evidence="2 3" key="1">
    <citation type="journal article" date="2021" name="Hortic Res">
        <title>Chromosome-scale assembly of the Dendrobium chrysotoxum genome enhances the understanding of orchid evolution.</title>
        <authorList>
            <person name="Zhang Y."/>
            <person name="Zhang G.Q."/>
            <person name="Zhang D."/>
            <person name="Liu X.D."/>
            <person name="Xu X.Y."/>
            <person name="Sun W.H."/>
            <person name="Yu X."/>
            <person name="Zhu X."/>
            <person name="Wang Z.W."/>
            <person name="Zhao X."/>
            <person name="Zhong W.Y."/>
            <person name="Chen H."/>
            <person name="Yin W.L."/>
            <person name="Huang T."/>
            <person name="Niu S.C."/>
            <person name="Liu Z.J."/>
        </authorList>
    </citation>
    <scope>NUCLEOTIDE SEQUENCE [LARGE SCALE GENOMIC DNA]</scope>
    <source>
        <strain evidence="2">Lindl</strain>
    </source>
</reference>
<accession>A0AAV7FUH5</accession>
<evidence type="ECO:0000313" key="2">
    <source>
        <dbReference type="EMBL" id="KAH0446990.1"/>
    </source>
</evidence>
<keyword evidence="3" id="KW-1185">Reference proteome</keyword>
<feature type="region of interest" description="Disordered" evidence="1">
    <location>
        <begin position="47"/>
        <end position="83"/>
    </location>
</feature>
<dbReference type="EMBL" id="JAGFBR010000131">
    <property type="protein sequence ID" value="KAH0446990.1"/>
    <property type="molecule type" value="Genomic_DNA"/>
</dbReference>
<organism evidence="2 3">
    <name type="scientific">Dendrobium chrysotoxum</name>
    <name type="common">Orchid</name>
    <dbReference type="NCBI Taxonomy" id="161865"/>
    <lineage>
        <taxon>Eukaryota</taxon>
        <taxon>Viridiplantae</taxon>
        <taxon>Streptophyta</taxon>
        <taxon>Embryophyta</taxon>
        <taxon>Tracheophyta</taxon>
        <taxon>Spermatophyta</taxon>
        <taxon>Magnoliopsida</taxon>
        <taxon>Liliopsida</taxon>
        <taxon>Asparagales</taxon>
        <taxon>Orchidaceae</taxon>
        <taxon>Epidendroideae</taxon>
        <taxon>Malaxideae</taxon>
        <taxon>Dendrobiinae</taxon>
        <taxon>Dendrobium</taxon>
    </lineage>
</organism>
<protein>
    <submittedName>
        <fullName evidence="2">Uncharacterized protein</fullName>
    </submittedName>
</protein>
<evidence type="ECO:0000256" key="1">
    <source>
        <dbReference type="SAM" id="MobiDB-lite"/>
    </source>
</evidence>
<dbReference type="AlphaFoldDB" id="A0AAV7FUH5"/>
<dbReference type="GO" id="GO:0006412">
    <property type="term" value="P:translation"/>
    <property type="evidence" value="ECO:0007669"/>
    <property type="project" value="InterPro"/>
</dbReference>
<name>A0AAV7FUH5_DENCH</name>
<dbReference type="Proteomes" id="UP000775213">
    <property type="component" value="Unassembled WGS sequence"/>
</dbReference>
<proteinExistence type="predicted"/>
<evidence type="ECO:0000313" key="3">
    <source>
        <dbReference type="Proteomes" id="UP000775213"/>
    </source>
</evidence>
<gene>
    <name evidence="2" type="ORF">IEQ34_024182</name>
</gene>
<comment type="caution">
    <text evidence="2">The sequence shown here is derived from an EMBL/GenBank/DDBJ whole genome shotgun (WGS) entry which is preliminary data.</text>
</comment>
<feature type="compositionally biased region" description="Basic residues" evidence="1">
    <location>
        <begin position="70"/>
        <end position="80"/>
    </location>
</feature>
<dbReference type="InterPro" id="IPR036920">
    <property type="entry name" value="Ribosomal_uL16_sf"/>
</dbReference>
<sequence length="132" mass="15428">MKGISCRGNHICFGRYALQALEPAWITARQIFLSTVKERRGAAREVVREEPLGHSSKARGELLGHTSHQEKRKTRLVSRQKRFDRDRTNFLSRNQPGYSISEIESSEAWNEPHWEDEREALWQAFKGKEHIK</sequence>
<dbReference type="GO" id="GO:0003735">
    <property type="term" value="F:structural constituent of ribosome"/>
    <property type="evidence" value="ECO:0007669"/>
    <property type="project" value="InterPro"/>
</dbReference>
<dbReference type="GO" id="GO:0005840">
    <property type="term" value="C:ribosome"/>
    <property type="evidence" value="ECO:0007669"/>
    <property type="project" value="InterPro"/>
</dbReference>
<feature type="compositionally biased region" description="Basic and acidic residues" evidence="1">
    <location>
        <begin position="47"/>
        <end position="62"/>
    </location>
</feature>